<name>A0A074ZRX2_OPIVI</name>
<accession>A0A074ZRX2</accession>
<gene>
    <name evidence="3" type="ORF">T265_06575</name>
</gene>
<evidence type="ECO:0000256" key="2">
    <source>
        <dbReference type="SAM" id="SignalP"/>
    </source>
</evidence>
<reference evidence="3 4" key="1">
    <citation type="submission" date="2013-11" db="EMBL/GenBank/DDBJ databases">
        <title>Opisthorchis viverrini - life in the bile duct.</title>
        <authorList>
            <person name="Young N.D."/>
            <person name="Nagarajan N."/>
            <person name="Lin S.J."/>
            <person name="Korhonen P.K."/>
            <person name="Jex A.R."/>
            <person name="Hall R.S."/>
            <person name="Safavi-Hemami H."/>
            <person name="Kaewkong W."/>
            <person name="Bertrand D."/>
            <person name="Gao S."/>
            <person name="Seet Q."/>
            <person name="Wongkham S."/>
            <person name="Teh B.T."/>
            <person name="Wongkham C."/>
            <person name="Intapan P.M."/>
            <person name="Maleewong W."/>
            <person name="Yang X."/>
            <person name="Hu M."/>
            <person name="Wang Z."/>
            <person name="Hofmann A."/>
            <person name="Sternberg P.W."/>
            <person name="Tan P."/>
            <person name="Wang J."/>
            <person name="Gasser R.B."/>
        </authorList>
    </citation>
    <scope>NUCLEOTIDE SEQUENCE [LARGE SCALE GENOMIC DNA]</scope>
</reference>
<dbReference type="CTD" id="20320754"/>
<keyword evidence="2" id="KW-0732">Signal</keyword>
<sequence length="202" mass="21753">MILQITPTLWLVCYIILEAKGLRCFRCIDCPEKIHQGADGVITEECDKQCMMIVYYTSNGTTALTSRLCAICPENAENKGESLTSITTCCSTDLCPEGETGTSDQPTSQRHSPSVTRSSDQSTLRIRSPEGSTRTSGQATLETHAPETSATSTETKMVQVTSEGAAVQTSGLPTGTAECVSEHNAAAAALFVHMFTTWFALW</sequence>
<keyword evidence="4" id="KW-1185">Reference proteome</keyword>
<dbReference type="KEGG" id="ovi:T265_06575"/>
<evidence type="ECO:0008006" key="5">
    <source>
        <dbReference type="Google" id="ProtNLM"/>
    </source>
</evidence>
<dbReference type="GeneID" id="20320754"/>
<protein>
    <recommendedName>
        <fullName evidence="5">UPAR/Ly6 domain-containing protein</fullName>
    </recommendedName>
</protein>
<dbReference type="Proteomes" id="UP000054324">
    <property type="component" value="Unassembled WGS sequence"/>
</dbReference>
<feature type="region of interest" description="Disordered" evidence="1">
    <location>
        <begin position="100"/>
        <end position="155"/>
    </location>
</feature>
<evidence type="ECO:0000313" key="4">
    <source>
        <dbReference type="Proteomes" id="UP000054324"/>
    </source>
</evidence>
<dbReference type="AlphaFoldDB" id="A0A074ZRX2"/>
<proteinExistence type="predicted"/>
<evidence type="ECO:0000256" key="1">
    <source>
        <dbReference type="SAM" id="MobiDB-lite"/>
    </source>
</evidence>
<feature type="signal peptide" evidence="2">
    <location>
        <begin position="1"/>
        <end position="21"/>
    </location>
</feature>
<feature type="chain" id="PRO_5001704297" description="UPAR/Ly6 domain-containing protein" evidence="2">
    <location>
        <begin position="22"/>
        <end position="202"/>
    </location>
</feature>
<evidence type="ECO:0000313" key="3">
    <source>
        <dbReference type="EMBL" id="KER26095.1"/>
    </source>
</evidence>
<organism evidence="3 4">
    <name type="scientific">Opisthorchis viverrini</name>
    <name type="common">Southeast Asian liver fluke</name>
    <dbReference type="NCBI Taxonomy" id="6198"/>
    <lineage>
        <taxon>Eukaryota</taxon>
        <taxon>Metazoa</taxon>
        <taxon>Spiralia</taxon>
        <taxon>Lophotrochozoa</taxon>
        <taxon>Platyhelminthes</taxon>
        <taxon>Trematoda</taxon>
        <taxon>Digenea</taxon>
        <taxon>Opisthorchiida</taxon>
        <taxon>Opisthorchiata</taxon>
        <taxon>Opisthorchiidae</taxon>
        <taxon>Opisthorchis</taxon>
    </lineage>
</organism>
<dbReference type="EMBL" id="KL596756">
    <property type="protein sequence ID" value="KER26095.1"/>
    <property type="molecule type" value="Genomic_DNA"/>
</dbReference>
<dbReference type="RefSeq" id="XP_009170142.1">
    <property type="nucleotide sequence ID" value="XM_009171878.1"/>
</dbReference>